<evidence type="ECO:0000313" key="2">
    <source>
        <dbReference type="EMBL" id="EJT71530.1"/>
    </source>
</evidence>
<dbReference type="InterPro" id="IPR003615">
    <property type="entry name" value="HNH_nuc"/>
</dbReference>
<feature type="domain" description="HNH nuclease" evidence="1">
    <location>
        <begin position="224"/>
        <end position="297"/>
    </location>
</feature>
<dbReference type="eggNOG" id="ENOG502SCMH">
    <property type="taxonomic scope" value="Eukaryota"/>
</dbReference>
<evidence type="ECO:0000313" key="3">
    <source>
        <dbReference type="EnsemblFungi" id="EJT71530"/>
    </source>
</evidence>
<accession>J3PBB4</accession>
<reference evidence="3" key="4">
    <citation type="journal article" date="2015" name="G3 (Bethesda)">
        <title>Genome sequences of three phytopathogenic species of the Magnaporthaceae family of fungi.</title>
        <authorList>
            <person name="Okagaki L.H."/>
            <person name="Nunes C.C."/>
            <person name="Sailsbery J."/>
            <person name="Clay B."/>
            <person name="Brown D."/>
            <person name="John T."/>
            <person name="Oh Y."/>
            <person name="Young N."/>
            <person name="Fitzgerald M."/>
            <person name="Haas B.J."/>
            <person name="Zeng Q."/>
            <person name="Young S."/>
            <person name="Adiconis X."/>
            <person name="Fan L."/>
            <person name="Levin J.Z."/>
            <person name="Mitchell T.K."/>
            <person name="Okubara P.A."/>
            <person name="Farman M.L."/>
            <person name="Kohn L.M."/>
            <person name="Birren B."/>
            <person name="Ma L.-J."/>
            <person name="Dean R.A."/>
        </authorList>
    </citation>
    <scope>NUCLEOTIDE SEQUENCE</scope>
    <source>
        <strain evidence="3">R3-111a-1</strain>
    </source>
</reference>
<proteinExistence type="predicted"/>
<dbReference type="Proteomes" id="UP000006039">
    <property type="component" value="Unassembled WGS sequence"/>
</dbReference>
<dbReference type="OrthoDB" id="2104739at2759"/>
<dbReference type="Pfam" id="PF13391">
    <property type="entry name" value="HNH_2"/>
    <property type="match status" value="1"/>
</dbReference>
<dbReference type="HOGENOM" id="CLU_043858_1_1_1"/>
<evidence type="ECO:0000313" key="4">
    <source>
        <dbReference type="Proteomes" id="UP000006039"/>
    </source>
</evidence>
<name>J3PBB4_GAET3</name>
<dbReference type="EMBL" id="GL385400">
    <property type="protein sequence ID" value="EJT71530.1"/>
    <property type="molecule type" value="Genomic_DNA"/>
</dbReference>
<reference evidence="3" key="5">
    <citation type="submission" date="2018-04" db="UniProtKB">
        <authorList>
            <consortium name="EnsemblFungi"/>
        </authorList>
    </citation>
    <scope>IDENTIFICATION</scope>
    <source>
        <strain evidence="3">R3-111a-1</strain>
    </source>
</reference>
<dbReference type="VEuPathDB" id="FungiDB:GGTG_10787"/>
<keyword evidence="4" id="KW-1185">Reference proteome</keyword>
<gene>
    <name evidence="3" type="primary">20351245</name>
    <name evidence="2" type="ORF">GGTG_10787</name>
</gene>
<dbReference type="AlphaFoldDB" id="J3PBB4"/>
<dbReference type="GeneID" id="20351245"/>
<reference evidence="4" key="1">
    <citation type="submission" date="2010-07" db="EMBL/GenBank/DDBJ databases">
        <title>The genome sequence of Gaeumannomyces graminis var. tritici strain R3-111a-1.</title>
        <authorList>
            <consortium name="The Broad Institute Genome Sequencing Platform"/>
            <person name="Ma L.-J."/>
            <person name="Dead R."/>
            <person name="Young S."/>
            <person name="Zeng Q."/>
            <person name="Koehrsen M."/>
            <person name="Alvarado L."/>
            <person name="Berlin A."/>
            <person name="Chapman S.B."/>
            <person name="Chen Z."/>
            <person name="Freedman E."/>
            <person name="Gellesch M."/>
            <person name="Goldberg J."/>
            <person name="Griggs A."/>
            <person name="Gujja S."/>
            <person name="Heilman E.R."/>
            <person name="Heiman D."/>
            <person name="Hepburn T."/>
            <person name="Howarth C."/>
            <person name="Jen D."/>
            <person name="Larson L."/>
            <person name="Mehta T."/>
            <person name="Neiman D."/>
            <person name="Pearson M."/>
            <person name="Roberts A."/>
            <person name="Saif S."/>
            <person name="Shea T."/>
            <person name="Shenoy N."/>
            <person name="Sisk P."/>
            <person name="Stolte C."/>
            <person name="Sykes S."/>
            <person name="Walk T."/>
            <person name="White J."/>
            <person name="Yandava C."/>
            <person name="Haas B."/>
            <person name="Nusbaum C."/>
            <person name="Birren B."/>
        </authorList>
    </citation>
    <scope>NUCLEOTIDE SEQUENCE [LARGE SCALE GENOMIC DNA]</scope>
    <source>
        <strain evidence="4">R3-111a-1</strain>
    </source>
</reference>
<evidence type="ECO:0000259" key="1">
    <source>
        <dbReference type="Pfam" id="PF13391"/>
    </source>
</evidence>
<dbReference type="RefSeq" id="XP_009226927.1">
    <property type="nucleotide sequence ID" value="XM_009228663.1"/>
</dbReference>
<reference evidence="2" key="3">
    <citation type="submission" date="2010-09" db="EMBL/GenBank/DDBJ databases">
        <title>Annotation of Gaeumannomyces graminis var. tritici R3-111a-1.</title>
        <authorList>
            <consortium name="The Broad Institute Genome Sequencing Platform"/>
            <person name="Ma L.-J."/>
            <person name="Dead R."/>
            <person name="Young S.K."/>
            <person name="Zeng Q."/>
            <person name="Gargeya S."/>
            <person name="Fitzgerald M."/>
            <person name="Haas B."/>
            <person name="Abouelleil A."/>
            <person name="Alvarado L."/>
            <person name="Arachchi H.M."/>
            <person name="Berlin A."/>
            <person name="Brown A."/>
            <person name="Chapman S.B."/>
            <person name="Chen Z."/>
            <person name="Dunbar C."/>
            <person name="Freedman E."/>
            <person name="Gearin G."/>
            <person name="Gellesch M."/>
            <person name="Goldberg J."/>
            <person name="Griggs A."/>
            <person name="Gujja S."/>
            <person name="Heiman D."/>
            <person name="Howarth C."/>
            <person name="Larson L."/>
            <person name="Lui A."/>
            <person name="MacDonald P.J.P."/>
            <person name="Mehta T."/>
            <person name="Montmayeur A."/>
            <person name="Murphy C."/>
            <person name="Neiman D."/>
            <person name="Pearson M."/>
            <person name="Priest M."/>
            <person name="Roberts A."/>
            <person name="Saif S."/>
            <person name="Shea T."/>
            <person name="Shenoy N."/>
            <person name="Sisk P."/>
            <person name="Stolte C."/>
            <person name="Sykes S."/>
            <person name="Yandava C."/>
            <person name="Wortman J."/>
            <person name="Nusbaum C."/>
            <person name="Birren B."/>
        </authorList>
    </citation>
    <scope>NUCLEOTIDE SEQUENCE</scope>
    <source>
        <strain evidence="2">R3-111a-1</strain>
    </source>
</reference>
<organism evidence="2">
    <name type="scientific">Gaeumannomyces tritici (strain R3-111a-1)</name>
    <name type="common">Wheat and barley take-all root rot fungus</name>
    <name type="synonym">Gaeumannomyces graminis var. tritici</name>
    <dbReference type="NCBI Taxonomy" id="644352"/>
    <lineage>
        <taxon>Eukaryota</taxon>
        <taxon>Fungi</taxon>
        <taxon>Dikarya</taxon>
        <taxon>Ascomycota</taxon>
        <taxon>Pezizomycotina</taxon>
        <taxon>Sordariomycetes</taxon>
        <taxon>Sordariomycetidae</taxon>
        <taxon>Magnaporthales</taxon>
        <taxon>Magnaporthaceae</taxon>
        <taxon>Gaeumannomyces</taxon>
    </lineage>
</organism>
<sequence length="402" mass="44905">MDRTNAYPAGPHHRHQSSLQGVLHAGTPVMDENTRAQAKTRMRHVLQHCEEASASQQLPRQDYNRPALVRLTHEYARSDESLFLSSFFGHLELPLEGGVTDPDVDFNDPEVKARLYESVDAFAEYLMDNFFVPLKSASNKTPQPSPITHSAVQRAQGSAALPQSVAGTPDRISALRGTCLVRDRHRCVISRKFDTNEGQRRYRTAQAGIVRDDDGLPIGAHDFRHLEVAHILPHSLVKAPIDSLLDPARKITLDILNMFDVGVVHLIEGAEIDRPYNAITLSIDHRLKFGSFQLFFEPLSDQQPPHTHRIDAFDPFLRNILGLPVTRTLYLSDNRNIDPPSPRLFAIHCAIGHILHLSGAGNYIDQIFRDAEEYGIRSDGSTQLGTLLSLKLNSTECIGVRS</sequence>
<protein>
    <recommendedName>
        <fullName evidence="1">HNH nuclease domain-containing protein</fullName>
    </recommendedName>
</protein>
<reference evidence="2" key="2">
    <citation type="submission" date="2010-07" db="EMBL/GenBank/DDBJ databases">
        <authorList>
            <consortium name="The Broad Institute Genome Sequencing Platform"/>
            <consortium name="Broad Institute Genome Sequencing Center for Infectious Disease"/>
            <person name="Ma L.-J."/>
            <person name="Dead R."/>
            <person name="Young S."/>
            <person name="Zeng Q."/>
            <person name="Koehrsen M."/>
            <person name="Alvarado L."/>
            <person name="Berlin A."/>
            <person name="Chapman S.B."/>
            <person name="Chen Z."/>
            <person name="Freedman E."/>
            <person name="Gellesch M."/>
            <person name="Goldberg J."/>
            <person name="Griggs A."/>
            <person name="Gujja S."/>
            <person name="Heilman E.R."/>
            <person name="Heiman D."/>
            <person name="Hepburn T."/>
            <person name="Howarth C."/>
            <person name="Jen D."/>
            <person name="Larson L."/>
            <person name="Mehta T."/>
            <person name="Neiman D."/>
            <person name="Pearson M."/>
            <person name="Roberts A."/>
            <person name="Saif S."/>
            <person name="Shea T."/>
            <person name="Shenoy N."/>
            <person name="Sisk P."/>
            <person name="Stolte C."/>
            <person name="Sykes S."/>
            <person name="Walk T."/>
            <person name="White J."/>
            <person name="Yandava C."/>
            <person name="Haas B."/>
            <person name="Nusbaum C."/>
            <person name="Birren B."/>
        </authorList>
    </citation>
    <scope>NUCLEOTIDE SEQUENCE</scope>
    <source>
        <strain evidence="2">R3-111a-1</strain>
    </source>
</reference>
<dbReference type="EnsemblFungi" id="EJT71530">
    <property type="protein sequence ID" value="EJT71530"/>
    <property type="gene ID" value="GGTG_10787"/>
</dbReference>
<dbReference type="STRING" id="644352.J3PBB4"/>